<reference evidence="1" key="2">
    <citation type="submission" date="2021-02" db="EMBL/GenBank/DDBJ databases">
        <authorList>
            <person name="Kimball J.A."/>
            <person name="Haas M.W."/>
            <person name="Macchietto M."/>
            <person name="Kono T."/>
            <person name="Duquette J."/>
            <person name="Shao M."/>
        </authorList>
    </citation>
    <scope>NUCLEOTIDE SEQUENCE</scope>
    <source>
        <tissue evidence="1">Fresh leaf tissue</tissue>
    </source>
</reference>
<dbReference type="Proteomes" id="UP000729402">
    <property type="component" value="Unassembled WGS sequence"/>
</dbReference>
<evidence type="ECO:0000313" key="2">
    <source>
        <dbReference type="Proteomes" id="UP000729402"/>
    </source>
</evidence>
<keyword evidence="2" id="KW-1185">Reference proteome</keyword>
<reference evidence="1" key="1">
    <citation type="journal article" date="2021" name="bioRxiv">
        <title>Whole Genome Assembly and Annotation of Northern Wild Rice, Zizania palustris L., Supports a Whole Genome Duplication in the Zizania Genus.</title>
        <authorList>
            <person name="Haas M."/>
            <person name="Kono T."/>
            <person name="Macchietto M."/>
            <person name="Millas R."/>
            <person name="McGilp L."/>
            <person name="Shao M."/>
            <person name="Duquette J."/>
            <person name="Hirsch C.N."/>
            <person name="Kimball J."/>
        </authorList>
    </citation>
    <scope>NUCLEOTIDE SEQUENCE</scope>
    <source>
        <tissue evidence="1">Fresh leaf tissue</tissue>
    </source>
</reference>
<dbReference type="AlphaFoldDB" id="A0A8J5RYE2"/>
<sequence length="79" mass="8558">MVFLYMGLTPEAPTGVSASGNQSPPYVVSQVAHGIQIPLSYADAIIWQCIPSSNYRARQQLIQVLAGEILLSDVHDNES</sequence>
<proteinExistence type="predicted"/>
<organism evidence="1 2">
    <name type="scientific">Zizania palustris</name>
    <name type="common">Northern wild rice</name>
    <dbReference type="NCBI Taxonomy" id="103762"/>
    <lineage>
        <taxon>Eukaryota</taxon>
        <taxon>Viridiplantae</taxon>
        <taxon>Streptophyta</taxon>
        <taxon>Embryophyta</taxon>
        <taxon>Tracheophyta</taxon>
        <taxon>Spermatophyta</taxon>
        <taxon>Magnoliopsida</taxon>
        <taxon>Liliopsida</taxon>
        <taxon>Poales</taxon>
        <taxon>Poaceae</taxon>
        <taxon>BOP clade</taxon>
        <taxon>Oryzoideae</taxon>
        <taxon>Oryzeae</taxon>
        <taxon>Zizaniinae</taxon>
        <taxon>Zizania</taxon>
    </lineage>
</organism>
<accession>A0A8J5RYE2</accession>
<evidence type="ECO:0000313" key="1">
    <source>
        <dbReference type="EMBL" id="KAG8062786.1"/>
    </source>
</evidence>
<dbReference type="EMBL" id="JAAALK010000286">
    <property type="protein sequence ID" value="KAG8062786.1"/>
    <property type="molecule type" value="Genomic_DNA"/>
</dbReference>
<gene>
    <name evidence="1" type="ORF">GUJ93_ZPchr0003g18499</name>
</gene>
<name>A0A8J5RYE2_ZIZPA</name>
<protein>
    <submittedName>
        <fullName evidence="1">Uncharacterized protein</fullName>
    </submittedName>
</protein>
<comment type="caution">
    <text evidence="1">The sequence shown here is derived from an EMBL/GenBank/DDBJ whole genome shotgun (WGS) entry which is preliminary data.</text>
</comment>
<dbReference type="OrthoDB" id="442947at2759"/>